<dbReference type="VEuPathDB" id="TriTrypDB:TcIL3000.11.14280"/>
<protein>
    <submittedName>
        <fullName evidence="1">Uncharacterized protein TCIL3000_11_14280</fullName>
    </submittedName>
</protein>
<evidence type="ECO:0000313" key="1">
    <source>
        <dbReference type="EMBL" id="CCC95913.1"/>
    </source>
</evidence>
<gene>
    <name evidence="1" type="ORF">TCIL3000_11_14280</name>
</gene>
<organism evidence="1">
    <name type="scientific">Trypanosoma congolense (strain IL3000)</name>
    <dbReference type="NCBI Taxonomy" id="1068625"/>
    <lineage>
        <taxon>Eukaryota</taxon>
        <taxon>Discoba</taxon>
        <taxon>Euglenozoa</taxon>
        <taxon>Kinetoplastea</taxon>
        <taxon>Metakinetoplastina</taxon>
        <taxon>Trypanosomatida</taxon>
        <taxon>Trypanosomatidae</taxon>
        <taxon>Trypanosoma</taxon>
        <taxon>Nannomonas</taxon>
    </lineage>
</organism>
<accession>G0V2P1</accession>
<name>G0V2P1_TRYCI</name>
<dbReference type="AlphaFoldDB" id="G0V2P1"/>
<proteinExistence type="predicted"/>
<sequence length="266" mass="29378">MSVVGVSSYFLWTQKGNTTLPLVRGSGFLVPFRQLGGFYRYHVLSAAHVTCPVRYRKLYGNTVGLRAIGERHVTTRLLKPRADDGVVEASVEMRFAQHYFLNVDVSSLRCKDESELHDLKLEAVELDLDPITEGTELIFRGVLALEEKSNPNDDGLRLSEASIDGECRAALVSVDYGTVILASLKSSLHLSMCGGPVIRKSTGGCVGVIVARAMRNAPPRDPHVGSLYEEPWLDVSCNENLRNCAGLDVAFVPVREFYDSLQRCEM</sequence>
<dbReference type="EMBL" id="HE575324">
    <property type="protein sequence ID" value="CCC95913.1"/>
    <property type="molecule type" value="Genomic_DNA"/>
</dbReference>
<reference evidence="1" key="1">
    <citation type="journal article" date="2012" name="Proc. Natl. Acad. Sci. U.S.A.">
        <title>Antigenic diversity is generated by distinct evolutionary mechanisms in African trypanosome species.</title>
        <authorList>
            <person name="Jackson A.P."/>
            <person name="Berry A."/>
            <person name="Aslett M."/>
            <person name="Allison H.C."/>
            <person name="Burton P."/>
            <person name="Vavrova-Anderson J."/>
            <person name="Brown R."/>
            <person name="Browne H."/>
            <person name="Corton N."/>
            <person name="Hauser H."/>
            <person name="Gamble J."/>
            <person name="Gilderthorp R."/>
            <person name="Marcello L."/>
            <person name="McQuillan J."/>
            <person name="Otto T.D."/>
            <person name="Quail M.A."/>
            <person name="Sanders M.J."/>
            <person name="van Tonder A."/>
            <person name="Ginger M.L."/>
            <person name="Field M.C."/>
            <person name="Barry J.D."/>
            <person name="Hertz-Fowler C."/>
            <person name="Berriman M."/>
        </authorList>
    </citation>
    <scope>NUCLEOTIDE SEQUENCE</scope>
    <source>
        <strain evidence="1">IL3000</strain>
    </source>
</reference>